<dbReference type="PROSITE" id="PS50835">
    <property type="entry name" value="IG_LIKE"/>
    <property type="match status" value="1"/>
</dbReference>
<accession>A0A183GKI9</accession>
<dbReference type="InterPro" id="IPR007110">
    <property type="entry name" value="Ig-like_dom"/>
</dbReference>
<protein>
    <submittedName>
        <fullName evidence="4">Ig-like domain-containing protein</fullName>
    </submittedName>
</protein>
<sequence>MEPLRWAKSDEIVATITQENSIVRLQCKAVGFPSPSYHWYKGDELVEGASSHTIDVVRCKCSSAFTFYCVVTNEVEDGHIYSEFYRKPGKQYSSRLVSRSISMSPFVGEEQRCESCRNVELENLREIMASMSTSALERPPDPPSGFKLLGQFFDCLVTALHYVSQCAHAYCSCTLEKYWLGKWQVFFSL</sequence>
<evidence type="ECO:0000259" key="1">
    <source>
        <dbReference type="PROSITE" id="PS50835"/>
    </source>
</evidence>
<organism evidence="3 4">
    <name type="scientific">Heligmosomoides polygyrus</name>
    <name type="common">Parasitic roundworm</name>
    <dbReference type="NCBI Taxonomy" id="6339"/>
    <lineage>
        <taxon>Eukaryota</taxon>
        <taxon>Metazoa</taxon>
        <taxon>Ecdysozoa</taxon>
        <taxon>Nematoda</taxon>
        <taxon>Chromadorea</taxon>
        <taxon>Rhabditida</taxon>
        <taxon>Rhabditina</taxon>
        <taxon>Rhabditomorpha</taxon>
        <taxon>Strongyloidea</taxon>
        <taxon>Heligmosomidae</taxon>
        <taxon>Heligmosomoides</taxon>
    </lineage>
</organism>
<dbReference type="SUPFAM" id="SSF48726">
    <property type="entry name" value="Immunoglobulin"/>
    <property type="match status" value="1"/>
</dbReference>
<dbReference type="EMBL" id="UZAH01034790">
    <property type="protein sequence ID" value="VDP37240.1"/>
    <property type="molecule type" value="Genomic_DNA"/>
</dbReference>
<name>A0A183GKI9_HELPZ</name>
<keyword evidence="3" id="KW-1185">Reference proteome</keyword>
<dbReference type="WBParaSite" id="HPBE_0002320901-mRNA-1">
    <property type="protein sequence ID" value="HPBE_0002320901-mRNA-1"/>
    <property type="gene ID" value="HPBE_0002320901"/>
</dbReference>
<reference evidence="2 3" key="1">
    <citation type="submission" date="2018-11" db="EMBL/GenBank/DDBJ databases">
        <authorList>
            <consortium name="Pathogen Informatics"/>
        </authorList>
    </citation>
    <scope>NUCLEOTIDE SEQUENCE [LARGE SCALE GENOMIC DNA]</scope>
</reference>
<accession>A0A3P8D1P0</accession>
<gene>
    <name evidence="2" type="ORF">HPBE_LOCUS23208</name>
</gene>
<evidence type="ECO:0000313" key="3">
    <source>
        <dbReference type="Proteomes" id="UP000050761"/>
    </source>
</evidence>
<dbReference type="InterPro" id="IPR036179">
    <property type="entry name" value="Ig-like_dom_sf"/>
</dbReference>
<feature type="domain" description="Ig-like" evidence="1">
    <location>
        <begin position="3"/>
        <end position="73"/>
    </location>
</feature>
<dbReference type="Proteomes" id="UP000050761">
    <property type="component" value="Unassembled WGS sequence"/>
</dbReference>
<evidence type="ECO:0000313" key="2">
    <source>
        <dbReference type="EMBL" id="VDP37240.1"/>
    </source>
</evidence>
<dbReference type="Gene3D" id="2.60.40.10">
    <property type="entry name" value="Immunoglobulins"/>
    <property type="match status" value="1"/>
</dbReference>
<dbReference type="Pfam" id="PF13927">
    <property type="entry name" value="Ig_3"/>
    <property type="match status" value="1"/>
</dbReference>
<dbReference type="InterPro" id="IPR013783">
    <property type="entry name" value="Ig-like_fold"/>
</dbReference>
<evidence type="ECO:0000313" key="4">
    <source>
        <dbReference type="WBParaSite" id="HPBE_0002320901-mRNA-1"/>
    </source>
</evidence>
<reference evidence="4" key="2">
    <citation type="submission" date="2019-09" db="UniProtKB">
        <authorList>
            <consortium name="WormBaseParasite"/>
        </authorList>
    </citation>
    <scope>IDENTIFICATION</scope>
</reference>
<proteinExistence type="predicted"/>
<dbReference type="OrthoDB" id="412369at2759"/>
<dbReference type="AlphaFoldDB" id="A0A183GKI9"/>